<sequence>MTLQQLRYLVAIADHGTMTAAAAAVYVAQPALSRAVHALQRELRVTLFTRTGRTITLTDEGHRVVRLARSALATVDSIPRTTAQPATPTGPPLRVVATPMLAMAVIGGVIPRFRRTHPATPVEVTYRGNRDELSETLRTGHADIGIVDLPVDPRLTAHRVRSLEVVLTSPRGTALPDPVSLSLLDGLPMVLPSRGSTRRSELDGLFALAGVHPFPVVETDERVTWVSSVLDGIASLLCFRESTFRTFGARAEVRSFAPRLARPFGVVHTPGPLGPAARTFLGVAARKPASGGEGVATSDHAHASPAP</sequence>
<dbReference type="PANTHER" id="PTHR30346">
    <property type="entry name" value="TRANSCRIPTIONAL DUAL REGULATOR HCAR-RELATED"/>
    <property type="match status" value="1"/>
</dbReference>
<protein>
    <submittedName>
        <fullName evidence="6">LysR family transcriptional regulator</fullName>
    </submittedName>
</protein>
<evidence type="ECO:0000256" key="4">
    <source>
        <dbReference type="ARBA" id="ARBA00023163"/>
    </source>
</evidence>
<evidence type="ECO:0000256" key="3">
    <source>
        <dbReference type="ARBA" id="ARBA00023125"/>
    </source>
</evidence>
<dbReference type="PRINTS" id="PR00039">
    <property type="entry name" value="HTHLYSR"/>
</dbReference>
<evidence type="ECO:0000313" key="7">
    <source>
        <dbReference type="Proteomes" id="UP000582974"/>
    </source>
</evidence>
<keyword evidence="7" id="KW-1185">Reference proteome</keyword>
<dbReference type="RefSeq" id="WP_180894302.1">
    <property type="nucleotide sequence ID" value="NZ_JACCKD010000007.1"/>
</dbReference>
<evidence type="ECO:0000259" key="5">
    <source>
        <dbReference type="PROSITE" id="PS50931"/>
    </source>
</evidence>
<dbReference type="PANTHER" id="PTHR30346:SF28">
    <property type="entry name" value="HTH-TYPE TRANSCRIPTIONAL REGULATOR CYNR"/>
    <property type="match status" value="1"/>
</dbReference>
<dbReference type="SUPFAM" id="SSF53850">
    <property type="entry name" value="Periplasmic binding protein-like II"/>
    <property type="match status" value="1"/>
</dbReference>
<evidence type="ECO:0000256" key="2">
    <source>
        <dbReference type="ARBA" id="ARBA00023015"/>
    </source>
</evidence>
<name>A0A838ADW9_9PSEU</name>
<keyword evidence="3" id="KW-0238">DNA-binding</keyword>
<feature type="domain" description="HTH lysR-type" evidence="5">
    <location>
        <begin position="1"/>
        <end position="58"/>
    </location>
</feature>
<reference evidence="6 7" key="1">
    <citation type="submission" date="2020-07" db="EMBL/GenBank/DDBJ databases">
        <title>Genome of Haloechinothrix sp.</title>
        <authorList>
            <person name="Tang S.-K."/>
            <person name="Yang L."/>
            <person name="Zhu W.-Y."/>
        </authorList>
    </citation>
    <scope>NUCLEOTIDE SEQUENCE [LARGE SCALE GENOMIC DNA]</scope>
    <source>
        <strain evidence="6 7">YIM 98757</strain>
    </source>
</reference>
<gene>
    <name evidence="6" type="ORF">H0B56_18200</name>
</gene>
<comment type="similarity">
    <text evidence="1">Belongs to the LysR transcriptional regulatory family.</text>
</comment>
<dbReference type="FunFam" id="1.10.10.10:FF:000001">
    <property type="entry name" value="LysR family transcriptional regulator"/>
    <property type="match status" value="1"/>
</dbReference>
<keyword evidence="4" id="KW-0804">Transcription</keyword>
<evidence type="ECO:0000313" key="6">
    <source>
        <dbReference type="EMBL" id="MBA0127482.1"/>
    </source>
</evidence>
<dbReference type="SUPFAM" id="SSF46785">
    <property type="entry name" value="Winged helix' DNA-binding domain"/>
    <property type="match status" value="1"/>
</dbReference>
<dbReference type="CDD" id="cd05466">
    <property type="entry name" value="PBP2_LTTR_substrate"/>
    <property type="match status" value="1"/>
</dbReference>
<dbReference type="PROSITE" id="PS50931">
    <property type="entry name" value="HTH_LYSR"/>
    <property type="match status" value="1"/>
</dbReference>
<comment type="caution">
    <text evidence="6">The sequence shown here is derived from an EMBL/GenBank/DDBJ whole genome shotgun (WGS) entry which is preliminary data.</text>
</comment>
<dbReference type="EMBL" id="JACCKD010000007">
    <property type="protein sequence ID" value="MBA0127482.1"/>
    <property type="molecule type" value="Genomic_DNA"/>
</dbReference>
<dbReference type="InterPro" id="IPR036390">
    <property type="entry name" value="WH_DNA-bd_sf"/>
</dbReference>
<dbReference type="InterPro" id="IPR036388">
    <property type="entry name" value="WH-like_DNA-bd_sf"/>
</dbReference>
<keyword evidence="2" id="KW-0805">Transcription regulation</keyword>
<dbReference type="Gene3D" id="1.10.10.10">
    <property type="entry name" value="Winged helix-like DNA-binding domain superfamily/Winged helix DNA-binding domain"/>
    <property type="match status" value="1"/>
</dbReference>
<organism evidence="6 7">
    <name type="scientific">Haloechinothrix aidingensis</name>
    <dbReference type="NCBI Taxonomy" id="2752311"/>
    <lineage>
        <taxon>Bacteria</taxon>
        <taxon>Bacillati</taxon>
        <taxon>Actinomycetota</taxon>
        <taxon>Actinomycetes</taxon>
        <taxon>Pseudonocardiales</taxon>
        <taxon>Pseudonocardiaceae</taxon>
        <taxon>Haloechinothrix</taxon>
    </lineage>
</organism>
<evidence type="ECO:0000256" key="1">
    <source>
        <dbReference type="ARBA" id="ARBA00009437"/>
    </source>
</evidence>
<dbReference type="Gene3D" id="3.40.190.290">
    <property type="match status" value="1"/>
</dbReference>
<dbReference type="InterPro" id="IPR005119">
    <property type="entry name" value="LysR_subst-bd"/>
</dbReference>
<accession>A0A838ADW9</accession>
<dbReference type="Pfam" id="PF00126">
    <property type="entry name" value="HTH_1"/>
    <property type="match status" value="1"/>
</dbReference>
<dbReference type="GO" id="GO:0003677">
    <property type="term" value="F:DNA binding"/>
    <property type="evidence" value="ECO:0007669"/>
    <property type="project" value="UniProtKB-KW"/>
</dbReference>
<proteinExistence type="inferred from homology"/>
<dbReference type="GO" id="GO:0003700">
    <property type="term" value="F:DNA-binding transcription factor activity"/>
    <property type="evidence" value="ECO:0007669"/>
    <property type="project" value="InterPro"/>
</dbReference>
<dbReference type="Pfam" id="PF03466">
    <property type="entry name" value="LysR_substrate"/>
    <property type="match status" value="1"/>
</dbReference>
<dbReference type="AlphaFoldDB" id="A0A838ADW9"/>
<dbReference type="Proteomes" id="UP000582974">
    <property type="component" value="Unassembled WGS sequence"/>
</dbReference>
<dbReference type="InterPro" id="IPR000847">
    <property type="entry name" value="LysR_HTH_N"/>
</dbReference>
<dbReference type="GO" id="GO:0032993">
    <property type="term" value="C:protein-DNA complex"/>
    <property type="evidence" value="ECO:0007669"/>
    <property type="project" value="TreeGrafter"/>
</dbReference>